<dbReference type="EMBL" id="JAPDPJ010000031">
    <property type="protein sequence ID" value="MCW3787518.1"/>
    <property type="molecule type" value="Genomic_DNA"/>
</dbReference>
<evidence type="ECO:0000256" key="6">
    <source>
        <dbReference type="ARBA" id="ARBA00023145"/>
    </source>
</evidence>
<evidence type="ECO:0000256" key="2">
    <source>
        <dbReference type="ARBA" id="ARBA00022793"/>
    </source>
</evidence>
<dbReference type="InterPro" id="IPR016067">
    <property type="entry name" value="S-AdoMet_deCO2ase_core"/>
</dbReference>
<comment type="cofactor">
    <cofactor evidence="1">
        <name>pyruvate</name>
        <dbReference type="ChEBI" id="CHEBI:15361"/>
    </cofactor>
</comment>
<keyword evidence="5" id="KW-0620">Polyamine biosynthesis</keyword>
<evidence type="ECO:0000256" key="4">
    <source>
        <dbReference type="ARBA" id="ARBA00023066"/>
    </source>
</evidence>
<reference evidence="10" key="1">
    <citation type="submission" date="2022-10" db="EMBL/GenBank/DDBJ databases">
        <authorList>
            <person name="Yu W.X."/>
        </authorList>
    </citation>
    <scope>NUCLEOTIDE SEQUENCE</scope>
    <source>
        <strain evidence="10">AAT</strain>
    </source>
</reference>
<dbReference type="GO" id="GO:0008295">
    <property type="term" value="P:spermidine biosynthetic process"/>
    <property type="evidence" value="ECO:0007669"/>
    <property type="project" value="UniProtKB-KW"/>
</dbReference>
<dbReference type="InterPro" id="IPR003826">
    <property type="entry name" value="AdoMetDC_fam_prok"/>
</dbReference>
<organism evidence="10 11">
    <name type="scientific">Plebeiibacterium sediminum</name>
    <dbReference type="NCBI Taxonomy" id="2992112"/>
    <lineage>
        <taxon>Bacteria</taxon>
        <taxon>Pseudomonadati</taxon>
        <taxon>Bacteroidota</taxon>
        <taxon>Bacteroidia</taxon>
        <taxon>Marinilabiliales</taxon>
        <taxon>Marinilabiliaceae</taxon>
        <taxon>Plebeiibacterium</taxon>
    </lineage>
</organism>
<proteinExistence type="predicted"/>
<evidence type="ECO:0000256" key="7">
    <source>
        <dbReference type="ARBA" id="ARBA00023239"/>
    </source>
</evidence>
<dbReference type="Proteomes" id="UP001209229">
    <property type="component" value="Unassembled WGS sequence"/>
</dbReference>
<dbReference type="GO" id="GO:0004014">
    <property type="term" value="F:adenosylmethionine decarboxylase activity"/>
    <property type="evidence" value="ECO:0007669"/>
    <property type="project" value="InterPro"/>
</dbReference>
<dbReference type="AlphaFoldDB" id="A0AAE3SGP8"/>
<evidence type="ECO:0000256" key="3">
    <source>
        <dbReference type="ARBA" id="ARBA00022813"/>
    </source>
</evidence>
<protein>
    <submittedName>
        <fullName evidence="10">S-adenosylmethionine decarboxylase</fullName>
    </submittedName>
</protein>
<keyword evidence="2" id="KW-0210">Decarboxylase</keyword>
<evidence type="ECO:0000313" key="10">
    <source>
        <dbReference type="EMBL" id="MCW3787518.1"/>
    </source>
</evidence>
<keyword evidence="6" id="KW-0865">Zymogen</keyword>
<sequence length="121" mass="14077">MENIQHKQLPPIVYNLKGWIELVDEIKLKDIFDALLNQSDFKILNYTSHQFPVNGFTAFWLLAESHLALHTFTENGYTYIELSSCNQGKAKNFKKLTEELKFDVNWDEEIASSEPILIKTI</sequence>
<evidence type="ECO:0000256" key="9">
    <source>
        <dbReference type="ARBA" id="ARBA00023317"/>
    </source>
</evidence>
<dbReference type="PANTHER" id="PTHR33866:SF2">
    <property type="entry name" value="S-ADENOSYLMETHIONINE DECARBOXYLASE PROENZYME"/>
    <property type="match status" value="1"/>
</dbReference>
<evidence type="ECO:0000256" key="8">
    <source>
        <dbReference type="ARBA" id="ARBA00023270"/>
    </source>
</evidence>
<keyword evidence="9" id="KW-0670">Pyruvate</keyword>
<dbReference type="Pfam" id="PF02675">
    <property type="entry name" value="AdoMet_dc"/>
    <property type="match status" value="1"/>
</dbReference>
<dbReference type="PANTHER" id="PTHR33866">
    <property type="entry name" value="S-ADENOSYLMETHIONINE DECARBOXYLASE PROENZYME"/>
    <property type="match status" value="1"/>
</dbReference>
<gene>
    <name evidence="10" type="ORF">OM075_13675</name>
</gene>
<dbReference type="RefSeq" id="WP_301191083.1">
    <property type="nucleotide sequence ID" value="NZ_JAPDPJ010000031.1"/>
</dbReference>
<keyword evidence="11" id="KW-1185">Reference proteome</keyword>
<name>A0AAE3SGP8_9BACT</name>
<keyword evidence="3" id="KW-0068">Autocatalytic cleavage</keyword>
<dbReference type="GO" id="GO:0005829">
    <property type="term" value="C:cytosol"/>
    <property type="evidence" value="ECO:0007669"/>
    <property type="project" value="TreeGrafter"/>
</dbReference>
<keyword evidence="8" id="KW-0704">Schiff base</keyword>
<evidence type="ECO:0000256" key="5">
    <source>
        <dbReference type="ARBA" id="ARBA00023115"/>
    </source>
</evidence>
<dbReference type="SUPFAM" id="SSF56276">
    <property type="entry name" value="S-adenosylmethionine decarboxylase"/>
    <property type="match status" value="1"/>
</dbReference>
<evidence type="ECO:0000256" key="1">
    <source>
        <dbReference type="ARBA" id="ARBA00001928"/>
    </source>
</evidence>
<dbReference type="Gene3D" id="3.60.90.10">
    <property type="entry name" value="S-adenosylmethionine decarboxylase"/>
    <property type="match status" value="1"/>
</dbReference>
<keyword evidence="7" id="KW-0456">Lyase</keyword>
<keyword evidence="4" id="KW-0745">Spermidine biosynthesis</keyword>
<comment type="caution">
    <text evidence="10">The sequence shown here is derived from an EMBL/GenBank/DDBJ whole genome shotgun (WGS) entry which is preliminary data.</text>
</comment>
<evidence type="ECO:0000313" key="11">
    <source>
        <dbReference type="Proteomes" id="UP001209229"/>
    </source>
</evidence>
<accession>A0AAE3SGP8</accession>